<gene>
    <name evidence="2" type="ORF">PSNMU_V1.4_AUG-EV-PASAV3_0025100</name>
</gene>
<evidence type="ECO:0000256" key="1">
    <source>
        <dbReference type="SAM" id="MobiDB-lite"/>
    </source>
</evidence>
<accession>A0A448Z185</accession>
<feature type="compositionally biased region" description="Basic and acidic residues" evidence="1">
    <location>
        <begin position="78"/>
        <end position="89"/>
    </location>
</feature>
<proteinExistence type="predicted"/>
<evidence type="ECO:0000313" key="3">
    <source>
        <dbReference type="Proteomes" id="UP000291116"/>
    </source>
</evidence>
<dbReference type="EMBL" id="CAACVS010000068">
    <property type="protein sequence ID" value="VEU35764.1"/>
    <property type="molecule type" value="Genomic_DNA"/>
</dbReference>
<feature type="compositionally biased region" description="Low complexity" evidence="1">
    <location>
        <begin position="98"/>
        <end position="122"/>
    </location>
</feature>
<feature type="region of interest" description="Disordered" evidence="1">
    <location>
        <begin position="72"/>
        <end position="128"/>
    </location>
</feature>
<organism evidence="2 3">
    <name type="scientific">Pseudo-nitzschia multistriata</name>
    <dbReference type="NCBI Taxonomy" id="183589"/>
    <lineage>
        <taxon>Eukaryota</taxon>
        <taxon>Sar</taxon>
        <taxon>Stramenopiles</taxon>
        <taxon>Ochrophyta</taxon>
        <taxon>Bacillariophyta</taxon>
        <taxon>Bacillariophyceae</taxon>
        <taxon>Bacillariophycidae</taxon>
        <taxon>Bacillariales</taxon>
        <taxon>Bacillariaceae</taxon>
        <taxon>Pseudo-nitzschia</taxon>
    </lineage>
</organism>
<reference evidence="2 3" key="1">
    <citation type="submission" date="2019-01" db="EMBL/GenBank/DDBJ databases">
        <authorList>
            <person name="Ferrante I. M."/>
        </authorList>
    </citation>
    <scope>NUCLEOTIDE SEQUENCE [LARGE SCALE GENOMIC DNA]</scope>
    <source>
        <strain evidence="2 3">B856</strain>
    </source>
</reference>
<keyword evidence="3" id="KW-1185">Reference proteome</keyword>
<name>A0A448Z185_9STRA</name>
<dbReference type="AlphaFoldDB" id="A0A448Z185"/>
<dbReference type="Proteomes" id="UP000291116">
    <property type="component" value="Unassembled WGS sequence"/>
</dbReference>
<protein>
    <submittedName>
        <fullName evidence="2">Uncharacterized protein</fullName>
    </submittedName>
</protein>
<sequence>MASTGFIAARSANLMSFVTERYSCGEILSNVNPSLWKAYPTVAIMADRPCLSSAARMNFPVSADPHFMVRRSHSVSPRKNDFPPRKGDSPTRGTFWLTTGAGAAASSSTGASSTSASASASSLMRKAL</sequence>
<evidence type="ECO:0000313" key="2">
    <source>
        <dbReference type="EMBL" id="VEU35764.1"/>
    </source>
</evidence>